<organism evidence="1">
    <name type="scientific">uncultured Caudovirales phage</name>
    <dbReference type="NCBI Taxonomy" id="2100421"/>
    <lineage>
        <taxon>Viruses</taxon>
        <taxon>Duplodnaviria</taxon>
        <taxon>Heunggongvirae</taxon>
        <taxon>Uroviricota</taxon>
        <taxon>Caudoviricetes</taxon>
        <taxon>Peduoviridae</taxon>
        <taxon>Maltschvirus</taxon>
        <taxon>Maltschvirus maltsch</taxon>
    </lineage>
</organism>
<accession>A0A6J5KT96</accession>
<reference evidence="1" key="1">
    <citation type="submission" date="2020-04" db="EMBL/GenBank/DDBJ databases">
        <authorList>
            <person name="Chiriac C."/>
            <person name="Salcher M."/>
            <person name="Ghai R."/>
            <person name="Kavagutti S V."/>
        </authorList>
    </citation>
    <scope>NUCLEOTIDE SEQUENCE</scope>
</reference>
<evidence type="ECO:0000313" key="1">
    <source>
        <dbReference type="EMBL" id="CAB4125684.1"/>
    </source>
</evidence>
<sequence length="100" mass="11662">MSKKYTFICEDDEDGAVFTATQKREDLHLLLEDFQNFLRGCGFYFDGVIDINTAEEGSTYEPDETPKEKDDYFVRTPEGYIVSKDPFNFSRDLPNRNPKE</sequence>
<proteinExistence type="predicted"/>
<dbReference type="EMBL" id="LR796186">
    <property type="protein sequence ID" value="CAB4125684.1"/>
    <property type="molecule type" value="Genomic_DNA"/>
</dbReference>
<name>A0A6J5KT96_9CAUD</name>
<gene>
    <name evidence="1" type="ORF">UFOVP58_200</name>
</gene>
<protein>
    <submittedName>
        <fullName evidence="1">Uncharacterized protein</fullName>
    </submittedName>
</protein>